<evidence type="ECO:0000313" key="2">
    <source>
        <dbReference type="Proteomes" id="UP000323632"/>
    </source>
</evidence>
<keyword evidence="2" id="KW-1185">Reference proteome</keyword>
<evidence type="ECO:0000313" key="1">
    <source>
        <dbReference type="EMBL" id="KAA5536449.1"/>
    </source>
</evidence>
<dbReference type="Proteomes" id="UP000323632">
    <property type="component" value="Unassembled WGS sequence"/>
</dbReference>
<proteinExistence type="predicted"/>
<name>A0A5M6CTF2_9BACT</name>
<gene>
    <name evidence="1" type="ORF">F0919_01930</name>
</gene>
<dbReference type="AlphaFoldDB" id="A0A5M6CTF2"/>
<dbReference type="EMBL" id="VWSH01000001">
    <property type="protein sequence ID" value="KAA5536449.1"/>
    <property type="molecule type" value="Genomic_DNA"/>
</dbReference>
<protein>
    <submittedName>
        <fullName evidence="1">Uncharacterized protein</fullName>
    </submittedName>
</protein>
<comment type="caution">
    <text evidence="1">The sequence shown here is derived from an EMBL/GenBank/DDBJ whole genome shotgun (WGS) entry which is preliminary data.</text>
</comment>
<sequence>MKRIALVVSISILSSTSFGQTDKEKDSLVSEICKTVKKTKKMSDSAIIVFVYQKHLTPFLSNYPSDKREGISDAIYFRLQRNCWEFKDIINRRYSPKGDWQEVAEKPKTKLGKKACIHFLDYKKYQYIEASGDTVNLSIENGFWIDKFKDGSYSKLKFNWVTDCEFDIEFIESNNVTRKGYSKPGDKYRYQILEKAEHYYLISVEISGTNRYMTFKMYY</sequence>
<reference evidence="1 2" key="1">
    <citation type="submission" date="2019-09" db="EMBL/GenBank/DDBJ databases">
        <title>Genome sequence and assembly of Taibaiella sp.</title>
        <authorList>
            <person name="Chhetri G."/>
        </authorList>
    </citation>
    <scope>NUCLEOTIDE SEQUENCE [LARGE SCALE GENOMIC DNA]</scope>
    <source>
        <strain evidence="1 2">KVB11</strain>
    </source>
</reference>
<dbReference type="RefSeq" id="WP_150031020.1">
    <property type="nucleotide sequence ID" value="NZ_VWSH01000001.1"/>
</dbReference>
<accession>A0A5M6CTF2</accession>
<organism evidence="1 2">
    <name type="scientific">Taibaiella lutea</name>
    <dbReference type="NCBI Taxonomy" id="2608001"/>
    <lineage>
        <taxon>Bacteria</taxon>
        <taxon>Pseudomonadati</taxon>
        <taxon>Bacteroidota</taxon>
        <taxon>Chitinophagia</taxon>
        <taxon>Chitinophagales</taxon>
        <taxon>Chitinophagaceae</taxon>
        <taxon>Taibaiella</taxon>
    </lineage>
</organism>